<gene>
    <name evidence="2" type="ORF">HERI1096_LOCUS35933</name>
</gene>
<evidence type="ECO:0000256" key="1">
    <source>
        <dbReference type="SAM" id="MobiDB-lite"/>
    </source>
</evidence>
<evidence type="ECO:0000313" key="2">
    <source>
        <dbReference type="EMBL" id="CAE0145620.1"/>
    </source>
</evidence>
<name>A0A7S3BUQ2_9EUKA</name>
<accession>A0A7S3BUQ2</accession>
<dbReference type="EMBL" id="HBHX01064902">
    <property type="protein sequence ID" value="CAE0145620.1"/>
    <property type="molecule type" value="Transcribed_RNA"/>
</dbReference>
<proteinExistence type="predicted"/>
<sequence length="291" mass="32141">MQAAVMQADSSDWPATLAAAREKWSRSEVLCERMGRPPKRKRYMRTGGGRSSSGHSQLASYTACAYTTSGITSTRYAPCCALVACLIPTKHALAFHAAGVRPSQNRVANEAATDDWLVKNVCVAGCDDSCHETTEDNRYRVYLPDDLVARGRELHDREQLRAWPYFWADRELELRWLGLDIGFGVFAACTLTKQCSMLHIQGVADYDVRDPHALVAVWGLKFTAACRGVHVRLFASEAHSNSTMTATAHGNNTHQLRAMHTPTMSHQPNAHQPDNALTSNTHQATARTNST</sequence>
<organism evidence="2">
    <name type="scientific">Haptolina ericina</name>
    <dbReference type="NCBI Taxonomy" id="156174"/>
    <lineage>
        <taxon>Eukaryota</taxon>
        <taxon>Haptista</taxon>
        <taxon>Haptophyta</taxon>
        <taxon>Prymnesiophyceae</taxon>
        <taxon>Prymnesiales</taxon>
        <taxon>Prymnesiaceae</taxon>
        <taxon>Haptolina</taxon>
    </lineage>
</organism>
<protein>
    <submittedName>
        <fullName evidence="2">Uncharacterized protein</fullName>
    </submittedName>
</protein>
<feature type="region of interest" description="Disordered" evidence="1">
    <location>
        <begin position="264"/>
        <end position="291"/>
    </location>
</feature>
<dbReference type="AlphaFoldDB" id="A0A7S3BUQ2"/>
<reference evidence="2" key="1">
    <citation type="submission" date="2021-01" db="EMBL/GenBank/DDBJ databases">
        <authorList>
            <person name="Corre E."/>
            <person name="Pelletier E."/>
            <person name="Niang G."/>
            <person name="Scheremetjew M."/>
            <person name="Finn R."/>
            <person name="Kale V."/>
            <person name="Holt S."/>
            <person name="Cochrane G."/>
            <person name="Meng A."/>
            <person name="Brown T."/>
            <person name="Cohen L."/>
        </authorList>
    </citation>
    <scope>NUCLEOTIDE SEQUENCE</scope>
    <source>
        <strain evidence="2">CCMP281</strain>
    </source>
</reference>